<evidence type="ECO:0000256" key="4">
    <source>
        <dbReference type="SAM" id="MobiDB-lite"/>
    </source>
</evidence>
<dbReference type="EMBL" id="CM017328">
    <property type="protein sequence ID" value="KAE8125276.1"/>
    <property type="molecule type" value="Genomic_DNA"/>
</dbReference>
<proteinExistence type="inferred from homology"/>
<feature type="repeat" description="PPR" evidence="3">
    <location>
        <begin position="188"/>
        <end position="222"/>
    </location>
</feature>
<keyword evidence="6" id="KW-1185">Reference proteome</keyword>
<sequence>MLQLLFSYVKLPRITTVLNLGTRLGLRNRPNVSLYSTSAEPTPWRKPLNPSLTDLYRRISPVGNPRVTIVPILDQWIAEGKTVSREPLMAIIKELRYYKRYSHALEVSMWMTDKRYYDLSFREVAIRLDLIAKVHGIEQAENFFNNIPVKLKVLEVYSALLNCYAHVKDVEKAEAVMQKMRDLGLDKTVMAYNCLLNLYHKTGNHEKLDTLMHEMEEKGLNFDRFTFGIRLSAYAAASDVEGIDKILRRMESNPSTCMDWTCYAVAANAYTKTGFVEKALEMLKKSEGLVISKRRCAAFNFLLTQYAAIGKKDEVLRIWELYKKKEKKIYSMGYMSAISSVLKFDDIDNAEKILDEWESRELSYDIRIPNYLMGAFSRKGLMEKAETLLNRVMVKGGRPNARMYYFLATGYLQINQTEKGVEAMKKAILACGPWWKPSKESLTACLEYLKTKGDVEAAEELIRLLRDKNIVSVDIYDRLVNYIKDSESSSPALNDVMGGDASIGNGETIGFSELKEDSGNYKPSS</sequence>
<dbReference type="GO" id="GO:0003729">
    <property type="term" value="F:mRNA binding"/>
    <property type="evidence" value="ECO:0007669"/>
    <property type="project" value="UniProtKB-ARBA"/>
</dbReference>
<dbReference type="Gene3D" id="1.25.40.10">
    <property type="entry name" value="Tetratricopeptide repeat domain"/>
    <property type="match status" value="2"/>
</dbReference>
<dbReference type="PROSITE" id="PS51375">
    <property type="entry name" value="PPR"/>
    <property type="match status" value="2"/>
</dbReference>
<evidence type="ECO:0000256" key="3">
    <source>
        <dbReference type="PROSITE-ProRule" id="PRU00708"/>
    </source>
</evidence>
<evidence type="ECO:0008006" key="7">
    <source>
        <dbReference type="Google" id="ProtNLM"/>
    </source>
</evidence>
<accession>A0A5N6RS65</accession>
<organism evidence="5 6">
    <name type="scientific">Carpinus fangiana</name>
    <dbReference type="NCBI Taxonomy" id="176857"/>
    <lineage>
        <taxon>Eukaryota</taxon>
        <taxon>Viridiplantae</taxon>
        <taxon>Streptophyta</taxon>
        <taxon>Embryophyta</taxon>
        <taxon>Tracheophyta</taxon>
        <taxon>Spermatophyta</taxon>
        <taxon>Magnoliopsida</taxon>
        <taxon>eudicotyledons</taxon>
        <taxon>Gunneridae</taxon>
        <taxon>Pentapetalae</taxon>
        <taxon>rosids</taxon>
        <taxon>fabids</taxon>
        <taxon>Fagales</taxon>
        <taxon>Betulaceae</taxon>
        <taxon>Carpinus</taxon>
    </lineage>
</organism>
<dbReference type="OrthoDB" id="1890565at2759"/>
<feature type="repeat" description="PPR" evidence="3">
    <location>
        <begin position="153"/>
        <end position="187"/>
    </location>
</feature>
<dbReference type="GO" id="GO:0005739">
    <property type="term" value="C:mitochondrion"/>
    <property type="evidence" value="ECO:0007669"/>
    <property type="project" value="TreeGrafter"/>
</dbReference>
<dbReference type="PANTHER" id="PTHR45717">
    <property type="entry name" value="OS12G0527900 PROTEIN"/>
    <property type="match status" value="1"/>
</dbReference>
<name>A0A5N6RS65_9ROSI</name>
<evidence type="ECO:0000256" key="1">
    <source>
        <dbReference type="ARBA" id="ARBA00007626"/>
    </source>
</evidence>
<feature type="region of interest" description="Disordered" evidence="4">
    <location>
        <begin position="506"/>
        <end position="525"/>
    </location>
</feature>
<keyword evidence="2" id="KW-0677">Repeat</keyword>
<protein>
    <recommendedName>
        <fullName evidence="7">Pentacotripeptide-repeat region of PRORP domain-containing protein</fullName>
    </recommendedName>
</protein>
<dbReference type="InterPro" id="IPR011990">
    <property type="entry name" value="TPR-like_helical_dom_sf"/>
</dbReference>
<evidence type="ECO:0000256" key="2">
    <source>
        <dbReference type="ARBA" id="ARBA00022737"/>
    </source>
</evidence>
<dbReference type="InterPro" id="IPR002885">
    <property type="entry name" value="PPR_rpt"/>
</dbReference>
<comment type="similarity">
    <text evidence="1">Belongs to the PPR family. P subfamily.</text>
</comment>
<dbReference type="AlphaFoldDB" id="A0A5N6RS65"/>
<reference evidence="5 6" key="1">
    <citation type="submission" date="2019-06" db="EMBL/GenBank/DDBJ databases">
        <title>A chromosomal-level reference genome of Carpinus fangiana (Coryloideae, Betulaceae).</title>
        <authorList>
            <person name="Yang X."/>
            <person name="Wang Z."/>
            <person name="Zhang L."/>
            <person name="Hao G."/>
            <person name="Liu J."/>
            <person name="Yang Y."/>
        </authorList>
    </citation>
    <scope>NUCLEOTIDE SEQUENCE [LARGE SCALE GENOMIC DNA]</scope>
    <source>
        <strain evidence="5">Cfa_2016G</strain>
        <tissue evidence="5">Leaf</tissue>
    </source>
</reference>
<dbReference type="SUPFAM" id="SSF48452">
    <property type="entry name" value="TPR-like"/>
    <property type="match status" value="1"/>
</dbReference>
<dbReference type="Proteomes" id="UP000327013">
    <property type="component" value="Chromosome 8"/>
</dbReference>
<evidence type="ECO:0000313" key="6">
    <source>
        <dbReference type="Proteomes" id="UP000327013"/>
    </source>
</evidence>
<dbReference type="Pfam" id="PF01535">
    <property type="entry name" value="PPR"/>
    <property type="match status" value="3"/>
</dbReference>
<dbReference type="NCBIfam" id="TIGR00756">
    <property type="entry name" value="PPR"/>
    <property type="match status" value="2"/>
</dbReference>
<evidence type="ECO:0000313" key="5">
    <source>
        <dbReference type="EMBL" id="KAE8125276.1"/>
    </source>
</evidence>
<gene>
    <name evidence="5" type="ORF">FH972_020105</name>
</gene>
<dbReference type="Pfam" id="PF13041">
    <property type="entry name" value="PPR_2"/>
    <property type="match status" value="1"/>
</dbReference>
<dbReference type="PANTHER" id="PTHR45717:SF28">
    <property type="entry name" value="PENTACOTRIPEPTIDE-REPEAT REGION OF PRORP DOMAIN-CONTAINING PROTEIN"/>
    <property type="match status" value="1"/>
</dbReference>